<evidence type="ECO:0000313" key="10">
    <source>
        <dbReference type="Proteomes" id="UP000612746"/>
    </source>
</evidence>
<gene>
    <name evidence="9" type="ORF">INT44_000057</name>
</gene>
<dbReference type="OrthoDB" id="567788at2759"/>
<evidence type="ECO:0000256" key="5">
    <source>
        <dbReference type="ARBA" id="ARBA00023136"/>
    </source>
</evidence>
<dbReference type="EMBL" id="JAEPRA010000017">
    <property type="protein sequence ID" value="KAG2173944.1"/>
    <property type="molecule type" value="Genomic_DNA"/>
</dbReference>
<keyword evidence="3 6" id="KW-0256">Endoplasmic reticulum</keyword>
<evidence type="ECO:0000256" key="4">
    <source>
        <dbReference type="ARBA" id="ARBA00022989"/>
    </source>
</evidence>
<keyword evidence="5 6" id="KW-0472">Membrane</keyword>
<proteinExistence type="predicted"/>
<organism evidence="9 10">
    <name type="scientific">Umbelopsis vinacea</name>
    <dbReference type="NCBI Taxonomy" id="44442"/>
    <lineage>
        <taxon>Eukaryota</taxon>
        <taxon>Fungi</taxon>
        <taxon>Fungi incertae sedis</taxon>
        <taxon>Mucoromycota</taxon>
        <taxon>Mucoromycotina</taxon>
        <taxon>Umbelopsidomycetes</taxon>
        <taxon>Umbelopsidales</taxon>
        <taxon>Umbelopsidaceae</taxon>
        <taxon>Umbelopsis</taxon>
    </lineage>
</organism>
<feature type="region of interest" description="Disordered" evidence="7">
    <location>
        <begin position="1"/>
        <end position="32"/>
    </location>
</feature>
<evidence type="ECO:0000256" key="7">
    <source>
        <dbReference type="SAM" id="MobiDB-lite"/>
    </source>
</evidence>
<comment type="subcellular location">
    <subcellularLocation>
        <location evidence="1 6">Endoplasmic reticulum membrane</location>
        <topology evidence="1 6">Multi-pass membrane protein</topology>
    </subcellularLocation>
</comment>
<name>A0A8H7PI16_9FUNG</name>
<evidence type="ECO:0000256" key="1">
    <source>
        <dbReference type="ARBA" id="ARBA00004477"/>
    </source>
</evidence>
<accession>A0A8H7PI16</accession>
<evidence type="ECO:0000256" key="2">
    <source>
        <dbReference type="ARBA" id="ARBA00022692"/>
    </source>
</evidence>
<evidence type="ECO:0000256" key="3">
    <source>
        <dbReference type="ARBA" id="ARBA00022824"/>
    </source>
</evidence>
<feature type="domain" description="Reticulon" evidence="8">
    <location>
        <begin position="126"/>
        <end position="339"/>
    </location>
</feature>
<comment type="caution">
    <text evidence="9">The sequence shown here is derived from an EMBL/GenBank/DDBJ whole genome shotgun (WGS) entry which is preliminary data.</text>
</comment>
<evidence type="ECO:0000313" key="9">
    <source>
        <dbReference type="EMBL" id="KAG2173944.1"/>
    </source>
</evidence>
<dbReference type="Proteomes" id="UP000612746">
    <property type="component" value="Unassembled WGS sequence"/>
</dbReference>
<dbReference type="GO" id="GO:0005789">
    <property type="term" value="C:endoplasmic reticulum membrane"/>
    <property type="evidence" value="ECO:0007669"/>
    <property type="project" value="UniProtKB-SubCell"/>
</dbReference>
<feature type="compositionally biased region" description="Polar residues" evidence="7">
    <location>
        <begin position="17"/>
        <end position="31"/>
    </location>
</feature>
<comment type="caution">
    <text evidence="6">Lacks conserved residue(s) required for the propagation of feature annotation.</text>
</comment>
<feature type="transmembrane region" description="Helical" evidence="6">
    <location>
        <begin position="155"/>
        <end position="176"/>
    </location>
</feature>
<keyword evidence="4 6" id="KW-1133">Transmembrane helix</keyword>
<dbReference type="Pfam" id="PF02453">
    <property type="entry name" value="Reticulon"/>
    <property type="match status" value="1"/>
</dbReference>
<dbReference type="PROSITE" id="PS50845">
    <property type="entry name" value="RETICULON"/>
    <property type="match status" value="1"/>
</dbReference>
<evidence type="ECO:0000259" key="8">
    <source>
        <dbReference type="PROSITE" id="PS50845"/>
    </source>
</evidence>
<keyword evidence="10" id="KW-1185">Reference proteome</keyword>
<protein>
    <recommendedName>
        <fullName evidence="6">Reticulon-like protein</fullName>
    </recommendedName>
</protein>
<dbReference type="InterPro" id="IPR003388">
    <property type="entry name" value="Reticulon"/>
</dbReference>
<feature type="region of interest" description="Disordered" evidence="7">
    <location>
        <begin position="86"/>
        <end position="115"/>
    </location>
</feature>
<evidence type="ECO:0000256" key="6">
    <source>
        <dbReference type="RuleBase" id="RU363132"/>
    </source>
</evidence>
<feature type="compositionally biased region" description="Basic and acidic residues" evidence="7">
    <location>
        <begin position="89"/>
        <end position="107"/>
    </location>
</feature>
<sequence>MEEQPAFTHPDLRPEPQTVSQNFPEPIQPSSHVAPLAPLVSEHRVEDAYTHEPAPTADTFKPIVPPVSSTNGLTSTPIPSKVELPSVVQKDEPSLSKQIQRDLKPVESEPPVTFEQDPTQYVQSRFWNLVMWQNPAKSAIYLAASLLGLIITQHYSLLQIFAALATIAIGVNWVFVNAHVQGQKLFASNTDEINTTTANPHRSRLNTRAQPLSRQRVTRLSNTLVDVSEILATEGVKIVLIDDNKRSLKYLCGFYVLWTVAKYLPSRWIIGLSVALVFSVPKLYYRHQDLVDARINQATGILNEKAQVARSMAEKHASTAYQQISTRINGAVQSPKKVQ</sequence>
<dbReference type="AlphaFoldDB" id="A0A8H7PI16"/>
<keyword evidence="2 6" id="KW-0812">Transmembrane</keyword>
<reference evidence="9" key="1">
    <citation type="submission" date="2020-12" db="EMBL/GenBank/DDBJ databases">
        <title>Metabolic potential, ecology and presence of endohyphal bacteria is reflected in genomic diversity of Mucoromycotina.</title>
        <authorList>
            <person name="Muszewska A."/>
            <person name="Okrasinska A."/>
            <person name="Steczkiewicz K."/>
            <person name="Drgas O."/>
            <person name="Orlowska M."/>
            <person name="Perlinska-Lenart U."/>
            <person name="Aleksandrzak-Piekarczyk T."/>
            <person name="Szatraj K."/>
            <person name="Zielenkiewicz U."/>
            <person name="Pilsyk S."/>
            <person name="Malc E."/>
            <person name="Mieczkowski P."/>
            <person name="Kruszewska J.S."/>
            <person name="Biernat P."/>
            <person name="Pawlowska J."/>
        </authorList>
    </citation>
    <scope>NUCLEOTIDE SEQUENCE</scope>
    <source>
        <strain evidence="9">WA0000051536</strain>
    </source>
</reference>